<reference evidence="7 8" key="1">
    <citation type="submission" date="2021-04" db="EMBL/GenBank/DDBJ databases">
        <authorList>
            <person name="De Guttry C."/>
            <person name="Zahm M."/>
            <person name="Klopp C."/>
            <person name="Cabau C."/>
            <person name="Louis A."/>
            <person name="Berthelot C."/>
            <person name="Parey E."/>
            <person name="Roest Crollius H."/>
            <person name="Montfort J."/>
            <person name="Robinson-Rechavi M."/>
            <person name="Bucao C."/>
            <person name="Bouchez O."/>
            <person name="Gislard M."/>
            <person name="Lluch J."/>
            <person name="Milhes M."/>
            <person name="Lampietro C."/>
            <person name="Lopez Roques C."/>
            <person name="Donnadieu C."/>
            <person name="Braasch I."/>
            <person name="Desvignes T."/>
            <person name="Postlethwait J."/>
            <person name="Bobe J."/>
            <person name="Wedekind C."/>
            <person name="Guiguen Y."/>
        </authorList>
    </citation>
    <scope>NUCLEOTIDE SEQUENCE [LARGE SCALE GENOMIC DNA]</scope>
    <source>
        <strain evidence="7">Cs_M1</strain>
        <tissue evidence="7">Blood</tissue>
    </source>
</reference>
<dbReference type="InterPro" id="IPR046455">
    <property type="entry name" value="Sec7/BIG1-like_C"/>
</dbReference>
<dbReference type="InterPro" id="IPR015403">
    <property type="entry name" value="Mon2/Sec7/BIG1-like_HDS"/>
</dbReference>
<dbReference type="GO" id="GO:0005085">
    <property type="term" value="F:guanyl-nucleotide exchange factor activity"/>
    <property type="evidence" value="ECO:0007669"/>
    <property type="project" value="InterPro"/>
</dbReference>
<evidence type="ECO:0000313" key="7">
    <source>
        <dbReference type="EMBL" id="KAK6301618.1"/>
    </source>
</evidence>
<sequence>MEEILRKLQKDASGNKHKAIRDSCVFACETLQKQNGSAKIPPSRLRERCLLPLQLALESKNTKLAQTALTGMQKILCEDRFVAVGTEALESQLLSQMLDAVRVTPMLHEDLQVEVMKVLLCITYSSTFEINGDSILRIAEVCIETYMSSCHQRSINTAVRATLSQILGDLALQLRHRQGVDGEDPPVPTHQHRDVSPTAHSLCEDVVTVITVFCEKLEGVDHENQLLQLLYLECILSMLSSCPPTMYLNRGFTDLIWKQLCPSLVVIMGNPVNDKTITSAHGHGGGYQELDPSLGGVSDQGRGSGCSSTTPAMIGPVVRTICYVAAELVRLVGCVESMKPVLQSLYHRILLYPPPQHRVEAIKIMKEILGSPQRLFDLAGPCVIEPESRKRSFSKRKSHLDLLKLVMDGMTEACMKGGIEACYSSVSCACALLGALDELSHGRGLQSEQARMLLRRLDELKEAAESTRESMEINEADFRWQRHVLSSEHAPSEPSATSATERSPDISISVTTDTGQTTLDGELGQTTPEGEECGQEPRLPLPSSCGPDADPDPELHPCVREPGEEPGGPPDVVQRSHALVYPDITNFLSVDARARSHGSRYSESNFSVDEGEMSRTEFDSCDQYSMAAEKDSGRSDVSDMGSDNGSLADEEQTPRDCPGHRSLRTAALSLKLLKNQEADQQSARLFVQSLATLLPRLLGMHSTTDVDTSLQNFSSTFCSGLQAGGIHSPGYEGSENLNCQALMNADGLYLVSYYALLLSLKLCCQDCYRRRPMPVLVSLKEFVRLIQSSGVLVVLSQAWIEELYLQVLDRNLLGEAGYWGSPEEHSLPLITMLTDIDGLGSSAIGGQLIRKANTQSPFSCDKSGSDTLMAGIVFARYILIGCWKNLMDTLSTPLTGRMAGSSKGLAFMLGSEGLKEQSQRERDTICLSLDGLRKAAGLSCALGVAANCASALAQMAAASCVQEEKEEREVGESGDAITQVKQRVEQKLEQMGRPQGVRLHTAHVLCMEAILNVGLEMGSHNQDCWPHVFRVSEYVSSLEHSHFSDGSSQATMTITQAQQAVDLGLDLCGEPSPDRELALSSQPVIQPQSIQELLREGRRGKGLDRSLMTGTSASKAVCTLSTQADRLFEDSVSKLNLVSLVGFLHQLRKASQSQLFDSVTETGDYSLAMPGEAKSTMDRRSALHLFRLGEAMLRIVRNKTRPLLHMMRAWSIVAPHLVEAACHKERHVSQKAVSFIHDVLMEVLTSWAELPHFHFNEALFRPFEHIMQLELCDEDVQDQVVTSIGELVEMCSPQIQSGWRPLFSALRTVHGDKPDMKDYLIGEYSMGKSQAPVFDVFEAFINTDNIQVFANAATDYIMCLMKFVKGLGEVDYKEIGDCVNATGYSSTDLCLPALDYLRKCSQLLAKIYKMPSKPVFLGARLASLPMRAQEKSVSSEDGMDCVLAEFDDDTGLIQVWILLLEQLTAAVSNCPRQHQPPTLELLFELLRELTNLPGPGFAIFSVIQLLLPVMSLWLQRSHGDHAYWDIAAANFKHAIGLCCELVVEHIQSFIHSDIGYENLINLMLKDLFKLLVACVAEPAETISRVGCSCIRYVLVTVGPVFTEEMWRLACCALQDAFSATLEPVKNLLACFRSGSDSFSGDACEVKVAAPSHSPSAEAEYWRIRAMAQQVFMLDTQCSPKTPNNKEGFEHAQSCVLIIELPSDQQSNGHTQKRIPFRTIVVSLLSHQVLLQNLYDILLEEFVKHPGDAETQEKTTPVSDPRPAGFLRYISMQNLAIIFDLLLDSYRTARDFDTRPGLKYLLMKVSGVCGAANLFRQSAMSFNIYFQALLCATLTNQESITAELVKKILYEEDEGSSDSSQQCSSEDEDIFEETAQVSPPRGKEKRQWRATIPSLSIQPVSSADWAWLVKRLHKLCMDLCNSYIQMHLDQENLVDEAVPVFRGDPLFFLPLFPSTPETPTPSTGGLSSRGTPSDDGVRSHLAETPSEDTHSPTAGYCMDSLPHLRGERRDPAGRKKEWWESAGNKLYTIATDKTITKLMIEYKKRKQQHNHTTFVKETKGGENRGEAGTMRGPESSIPQRPQQLVDPGPMRHSFSAGPEVLRQEKIRPRSGSTASSHSVSLRDSEAQIQAWTNMVLTILSQIQLLPDPTFLALQPAVFPCISELTCHVTDLRVRQAVREWLSRVGRMYDITIPAFQPSIMRMLLDSGWMKFGPAGRGSLDWVPGSGPSPLPSLDKHAQGDHWNELTPSEDIMSKELILYIVVATTSLLFISLVGFLVYRRCSTSKLALTNIIALDLEELQDLQDLQDPESSTDFLSSLALRRDQMPSCSSETDMSDGVFLMVYLPTPYEETLTKLARAASIRSSKGVDRSVSVRSSRGVDRAEGTRTRGLNRAATVRNSRDVDPPKIDRSASVRSSRGVDGAASINSAKGVDPPACQGRTDETRTDEDPVKEQSKD</sequence>
<evidence type="ECO:0000256" key="4">
    <source>
        <dbReference type="SAM" id="MobiDB-lite"/>
    </source>
</evidence>
<feature type="compositionally biased region" description="Basic and acidic residues" evidence="4">
    <location>
        <begin position="628"/>
        <end position="637"/>
    </location>
</feature>
<organism evidence="7 8">
    <name type="scientific">Coregonus suidteri</name>
    <dbReference type="NCBI Taxonomy" id="861788"/>
    <lineage>
        <taxon>Eukaryota</taxon>
        <taxon>Metazoa</taxon>
        <taxon>Chordata</taxon>
        <taxon>Craniata</taxon>
        <taxon>Vertebrata</taxon>
        <taxon>Euteleostomi</taxon>
        <taxon>Actinopterygii</taxon>
        <taxon>Neopterygii</taxon>
        <taxon>Teleostei</taxon>
        <taxon>Protacanthopterygii</taxon>
        <taxon>Salmoniformes</taxon>
        <taxon>Salmonidae</taxon>
        <taxon>Coregoninae</taxon>
        <taxon>Coregonus</taxon>
    </lineage>
</organism>
<dbReference type="GO" id="GO:0016020">
    <property type="term" value="C:membrane"/>
    <property type="evidence" value="ECO:0007669"/>
    <property type="project" value="UniProtKB-SubCell"/>
</dbReference>
<protein>
    <recommendedName>
        <fullName evidence="6">SEC7 domain-containing protein</fullName>
    </recommendedName>
</protein>
<dbReference type="PANTHER" id="PTHR10663:SF344">
    <property type="entry name" value="BREFELDIN A-INHIBITED GUANINE NUCLEOTIDE-EXCHANGE PROTEIN 3"/>
    <property type="match status" value="1"/>
</dbReference>
<feature type="compositionally biased region" description="Basic and acidic residues" evidence="4">
    <location>
        <begin position="2001"/>
        <end position="2016"/>
    </location>
</feature>
<dbReference type="InterPro" id="IPR032629">
    <property type="entry name" value="DCB_dom"/>
</dbReference>
<dbReference type="GO" id="GO:0032012">
    <property type="term" value="P:regulation of ARF protein signal transduction"/>
    <property type="evidence" value="ECO:0007669"/>
    <property type="project" value="InterPro"/>
</dbReference>
<comment type="subcellular location">
    <subcellularLocation>
        <location evidence="1">Membrane</location>
    </subcellularLocation>
</comment>
<feature type="domain" description="SEC7" evidence="6">
    <location>
        <begin position="596"/>
        <end position="812"/>
    </location>
</feature>
<feature type="region of interest" description="Disordered" evidence="4">
    <location>
        <begin position="486"/>
        <end position="574"/>
    </location>
</feature>
<feature type="region of interest" description="Disordered" evidence="4">
    <location>
        <begin position="1951"/>
        <end position="2016"/>
    </location>
</feature>
<feature type="compositionally biased region" description="Basic and acidic residues" evidence="4">
    <location>
        <begin position="553"/>
        <end position="563"/>
    </location>
</feature>
<keyword evidence="5" id="KW-1133">Transmembrane helix</keyword>
<accession>A0AAN8L197</accession>
<evidence type="ECO:0000313" key="8">
    <source>
        <dbReference type="Proteomes" id="UP001356427"/>
    </source>
</evidence>
<keyword evidence="2 5" id="KW-0472">Membrane</keyword>
<name>A0AAN8L197_9TELE</name>
<feature type="compositionally biased region" description="Basic and acidic residues" evidence="4">
    <location>
        <begin position="2376"/>
        <end position="2385"/>
    </location>
</feature>
<feature type="coiled-coil region" evidence="3">
    <location>
        <begin position="450"/>
        <end position="477"/>
    </location>
</feature>
<feature type="compositionally biased region" description="Basic and acidic residues" evidence="4">
    <location>
        <begin position="2438"/>
        <end position="2455"/>
    </location>
</feature>
<gene>
    <name evidence="7" type="ORF">J4Q44_G00276710</name>
</gene>
<dbReference type="Pfam" id="PF20252">
    <property type="entry name" value="BIG2_C"/>
    <property type="match status" value="1"/>
</dbReference>
<feature type="region of interest" description="Disordered" evidence="4">
    <location>
        <begin position="595"/>
        <end position="660"/>
    </location>
</feature>
<feature type="region of interest" description="Disordered" evidence="4">
    <location>
        <begin position="2365"/>
        <end position="2455"/>
    </location>
</feature>
<evidence type="ECO:0000256" key="1">
    <source>
        <dbReference type="ARBA" id="ARBA00004370"/>
    </source>
</evidence>
<feature type="transmembrane region" description="Helical" evidence="5">
    <location>
        <begin position="2255"/>
        <end position="2277"/>
    </location>
</feature>
<evidence type="ECO:0000256" key="5">
    <source>
        <dbReference type="SAM" id="Phobius"/>
    </source>
</evidence>
<dbReference type="SMART" id="SM00222">
    <property type="entry name" value="Sec7"/>
    <property type="match status" value="1"/>
</dbReference>
<feature type="region of interest" description="Disordered" evidence="4">
    <location>
        <begin position="1854"/>
        <end position="1885"/>
    </location>
</feature>
<keyword evidence="5" id="KW-0812">Transmembrane</keyword>
<keyword evidence="8" id="KW-1185">Reference proteome</keyword>
<evidence type="ECO:0000256" key="3">
    <source>
        <dbReference type="SAM" id="Coils"/>
    </source>
</evidence>
<keyword evidence="3" id="KW-0175">Coiled coil</keyword>
<feature type="compositionally biased region" description="Polar residues" evidence="4">
    <location>
        <begin position="494"/>
        <end position="528"/>
    </location>
</feature>
<comment type="caution">
    <text evidence="7">The sequence shown here is derived from an EMBL/GenBank/DDBJ whole genome shotgun (WGS) entry which is preliminary data.</text>
</comment>
<dbReference type="InterPro" id="IPR016024">
    <property type="entry name" value="ARM-type_fold"/>
</dbReference>
<dbReference type="Proteomes" id="UP001356427">
    <property type="component" value="Unassembled WGS sequence"/>
</dbReference>
<dbReference type="Pfam" id="PF16213">
    <property type="entry name" value="DCB"/>
    <property type="match status" value="1"/>
</dbReference>
<dbReference type="EMBL" id="JAGTTL010000026">
    <property type="protein sequence ID" value="KAK6301618.1"/>
    <property type="molecule type" value="Genomic_DNA"/>
</dbReference>
<evidence type="ECO:0000259" key="6">
    <source>
        <dbReference type="SMART" id="SM00222"/>
    </source>
</evidence>
<dbReference type="Pfam" id="PF09324">
    <property type="entry name" value="Sec7-like_HDS"/>
    <property type="match status" value="1"/>
</dbReference>
<dbReference type="SUPFAM" id="SSF48371">
    <property type="entry name" value="ARM repeat"/>
    <property type="match status" value="1"/>
</dbReference>
<feature type="compositionally biased region" description="Basic and acidic residues" evidence="4">
    <location>
        <begin position="2053"/>
        <end position="2064"/>
    </location>
</feature>
<feature type="compositionally biased region" description="Low complexity" evidence="4">
    <location>
        <begin position="1951"/>
        <end position="1972"/>
    </location>
</feature>
<dbReference type="PANTHER" id="PTHR10663">
    <property type="entry name" value="GUANYL-NUCLEOTIDE EXCHANGE FACTOR"/>
    <property type="match status" value="1"/>
</dbReference>
<feature type="region of interest" description="Disordered" evidence="4">
    <location>
        <begin position="2048"/>
        <end position="2119"/>
    </location>
</feature>
<feature type="compositionally biased region" description="Polar residues" evidence="4">
    <location>
        <begin position="2109"/>
        <end position="2118"/>
    </location>
</feature>
<feature type="compositionally biased region" description="Basic and acidic residues" evidence="4">
    <location>
        <begin position="2397"/>
        <end position="2410"/>
    </location>
</feature>
<proteinExistence type="predicted"/>
<dbReference type="InterPro" id="IPR000904">
    <property type="entry name" value="Sec7_dom"/>
</dbReference>
<evidence type="ECO:0000256" key="2">
    <source>
        <dbReference type="ARBA" id="ARBA00023136"/>
    </source>
</evidence>